<keyword evidence="1" id="KW-0349">Heme</keyword>
<dbReference type="Gene3D" id="1.10.630.10">
    <property type="entry name" value="Cytochrome P450"/>
    <property type="match status" value="1"/>
</dbReference>
<dbReference type="AlphaFoldDB" id="A0A6A6SR39"/>
<dbReference type="EMBL" id="MU004465">
    <property type="protein sequence ID" value="KAF2650169.1"/>
    <property type="molecule type" value="Genomic_DNA"/>
</dbReference>
<proteinExistence type="predicted"/>
<accession>A0A6A6SR39</accession>
<evidence type="ECO:0000313" key="2">
    <source>
        <dbReference type="EMBL" id="KAF2650169.1"/>
    </source>
</evidence>
<dbReference type="GO" id="GO:0020037">
    <property type="term" value="F:heme binding"/>
    <property type="evidence" value="ECO:0007669"/>
    <property type="project" value="InterPro"/>
</dbReference>
<dbReference type="OrthoDB" id="1470350at2759"/>
<dbReference type="InterPro" id="IPR001128">
    <property type="entry name" value="Cyt_P450"/>
</dbReference>
<comment type="cofactor">
    <cofactor evidence="1">
        <name>heme</name>
        <dbReference type="ChEBI" id="CHEBI:30413"/>
    </cofactor>
</comment>
<name>A0A6A6SR39_9PLEO</name>
<keyword evidence="3" id="KW-1185">Reference proteome</keyword>
<dbReference type="InterPro" id="IPR036396">
    <property type="entry name" value="Cyt_P450_sf"/>
</dbReference>
<keyword evidence="1" id="KW-0408">Iron</keyword>
<dbReference type="PRINTS" id="PR00385">
    <property type="entry name" value="P450"/>
</dbReference>
<feature type="binding site" description="axial binding residue" evidence="1">
    <location>
        <position position="454"/>
    </location>
    <ligand>
        <name>heme</name>
        <dbReference type="ChEBI" id="CHEBI:30413"/>
    </ligand>
    <ligandPart>
        <name>Fe</name>
        <dbReference type="ChEBI" id="CHEBI:18248"/>
    </ligandPart>
</feature>
<protein>
    <submittedName>
        <fullName evidence="2">Putative cytochrome P450</fullName>
    </submittedName>
</protein>
<sequence>MLAHIVLAPLVLFAALRSVRLVKNYLTARKFGLPIILLPVSFEDLWWIPLRPLFSWVERLPFGLGNWYLYTEMGWPMIDGNRSVLRYGENFVLCAPSGIQIATAYGPGLEHVLKNHKSWPQPGAQSQLFAFYGQNVTSTNGAEWQRHRKITATAFNENSMREVWTDAVERTKQLDLPTKQDRSLKEIRSTFDILAMSLGFILDNVFLTVATNGVTSVPDYLLPKTLLRLKVSLNEFKKYMEEFVLHQMRLSNQEGIKSRTKSLLEGMVNANEAEKRSGDNRFTKQYLSESELYGNLFVFNLAGFETTASTMTFALSYLAGNIHVQEWVTEEVDQHYTNSDDRDYEKVYPKLVRCLAVMHETLRLASPAPLLVRTPTIVDEIPVITATGEKSIAIPPGVMVGMNGYGAHLSPRWGHDADKFNPSRFVTSSEKGEESLRVPDIGMFLPWLGGSRVCPGKKFSQVEFVAIVAQILSHYRIEPLLKWGEDDETARHRLLSVLDDKFFHVSAHLKRPDDAGVRFVPRMRA</sequence>
<dbReference type="PANTHER" id="PTHR24305">
    <property type="entry name" value="CYTOCHROME P450"/>
    <property type="match status" value="1"/>
</dbReference>
<dbReference type="GO" id="GO:0005506">
    <property type="term" value="F:iron ion binding"/>
    <property type="evidence" value="ECO:0007669"/>
    <property type="project" value="InterPro"/>
</dbReference>
<dbReference type="SUPFAM" id="SSF48264">
    <property type="entry name" value="Cytochrome P450"/>
    <property type="match status" value="1"/>
</dbReference>
<dbReference type="GO" id="GO:0004497">
    <property type="term" value="F:monooxygenase activity"/>
    <property type="evidence" value="ECO:0007669"/>
    <property type="project" value="InterPro"/>
</dbReference>
<dbReference type="Pfam" id="PF00067">
    <property type="entry name" value="p450"/>
    <property type="match status" value="1"/>
</dbReference>
<dbReference type="Proteomes" id="UP000799324">
    <property type="component" value="Unassembled WGS sequence"/>
</dbReference>
<evidence type="ECO:0000313" key="3">
    <source>
        <dbReference type="Proteomes" id="UP000799324"/>
    </source>
</evidence>
<dbReference type="PANTHER" id="PTHR24305:SF223">
    <property type="entry name" value="CYTOCHROME P450-DIT2"/>
    <property type="match status" value="1"/>
</dbReference>
<dbReference type="GO" id="GO:0016705">
    <property type="term" value="F:oxidoreductase activity, acting on paired donors, with incorporation or reduction of molecular oxygen"/>
    <property type="evidence" value="ECO:0007669"/>
    <property type="project" value="InterPro"/>
</dbReference>
<dbReference type="PRINTS" id="PR00463">
    <property type="entry name" value="EP450I"/>
</dbReference>
<gene>
    <name evidence="2" type="ORF">K491DRAFT_721028</name>
</gene>
<evidence type="ECO:0000256" key="1">
    <source>
        <dbReference type="PIRSR" id="PIRSR602401-1"/>
    </source>
</evidence>
<reference evidence="2" key="1">
    <citation type="journal article" date="2020" name="Stud. Mycol.">
        <title>101 Dothideomycetes genomes: a test case for predicting lifestyles and emergence of pathogens.</title>
        <authorList>
            <person name="Haridas S."/>
            <person name="Albert R."/>
            <person name="Binder M."/>
            <person name="Bloem J."/>
            <person name="Labutti K."/>
            <person name="Salamov A."/>
            <person name="Andreopoulos B."/>
            <person name="Baker S."/>
            <person name="Barry K."/>
            <person name="Bills G."/>
            <person name="Bluhm B."/>
            <person name="Cannon C."/>
            <person name="Castanera R."/>
            <person name="Culley D."/>
            <person name="Daum C."/>
            <person name="Ezra D."/>
            <person name="Gonzalez J."/>
            <person name="Henrissat B."/>
            <person name="Kuo A."/>
            <person name="Liang C."/>
            <person name="Lipzen A."/>
            <person name="Lutzoni F."/>
            <person name="Magnuson J."/>
            <person name="Mondo S."/>
            <person name="Nolan M."/>
            <person name="Ohm R."/>
            <person name="Pangilinan J."/>
            <person name="Park H.-J."/>
            <person name="Ramirez L."/>
            <person name="Alfaro M."/>
            <person name="Sun H."/>
            <person name="Tritt A."/>
            <person name="Yoshinaga Y."/>
            <person name="Zwiers L.-H."/>
            <person name="Turgeon B."/>
            <person name="Goodwin S."/>
            <person name="Spatafora J."/>
            <person name="Crous P."/>
            <person name="Grigoriev I."/>
        </authorList>
    </citation>
    <scope>NUCLEOTIDE SEQUENCE</scope>
    <source>
        <strain evidence="2">CBS 122681</strain>
    </source>
</reference>
<keyword evidence="1" id="KW-0479">Metal-binding</keyword>
<organism evidence="2 3">
    <name type="scientific">Lophiostoma macrostomum CBS 122681</name>
    <dbReference type="NCBI Taxonomy" id="1314788"/>
    <lineage>
        <taxon>Eukaryota</taxon>
        <taxon>Fungi</taxon>
        <taxon>Dikarya</taxon>
        <taxon>Ascomycota</taxon>
        <taxon>Pezizomycotina</taxon>
        <taxon>Dothideomycetes</taxon>
        <taxon>Pleosporomycetidae</taxon>
        <taxon>Pleosporales</taxon>
        <taxon>Lophiostomataceae</taxon>
        <taxon>Lophiostoma</taxon>
    </lineage>
</organism>
<dbReference type="InterPro" id="IPR002401">
    <property type="entry name" value="Cyt_P450_E_grp-I"/>
</dbReference>
<dbReference type="InterPro" id="IPR050121">
    <property type="entry name" value="Cytochrome_P450_monoxygenase"/>
</dbReference>